<dbReference type="InterPro" id="IPR041447">
    <property type="entry name" value="Mannosidase_ig"/>
</dbReference>
<dbReference type="InterPro" id="IPR041351">
    <property type="entry name" value="Ig_GlcNase"/>
</dbReference>
<dbReference type="Gene3D" id="3.20.20.80">
    <property type="entry name" value="Glycosidases"/>
    <property type="match status" value="1"/>
</dbReference>
<protein>
    <submittedName>
        <fullName evidence="3">Exo-beta-D-glucosaminidase</fullName>
    </submittedName>
</protein>
<dbReference type="PANTHER" id="PTHR43536">
    <property type="entry name" value="MANNOSYLGLYCOPROTEIN ENDO-BETA-MANNOSIDASE"/>
    <property type="match status" value="1"/>
</dbReference>
<dbReference type="Pfam" id="PF17786">
    <property type="entry name" value="Mannosidase_ig"/>
    <property type="match status" value="1"/>
</dbReference>
<dbReference type="InterPro" id="IPR013783">
    <property type="entry name" value="Ig-like_fold"/>
</dbReference>
<evidence type="ECO:0000313" key="4">
    <source>
        <dbReference type="Proteomes" id="UP001303889"/>
    </source>
</evidence>
<dbReference type="EMBL" id="MU855852">
    <property type="protein sequence ID" value="KAK3898975.1"/>
    <property type="molecule type" value="Genomic_DNA"/>
</dbReference>
<comment type="caution">
    <text evidence="3">The sequence shown here is derived from an EMBL/GenBank/DDBJ whole genome shotgun (WGS) entry which is preliminary data.</text>
</comment>
<evidence type="ECO:0000259" key="2">
    <source>
        <dbReference type="Pfam" id="PF18368"/>
    </source>
</evidence>
<feature type="domain" description="Exo-beta-D-glucosaminidase Ig-fold" evidence="2">
    <location>
        <begin position="251"/>
        <end position="354"/>
    </location>
</feature>
<dbReference type="InterPro" id="IPR043534">
    <property type="entry name" value="EBDG/EBM"/>
</dbReference>
<feature type="non-terminal residue" evidence="3">
    <location>
        <position position="1"/>
    </location>
</feature>
<dbReference type="InterPro" id="IPR036156">
    <property type="entry name" value="Beta-gal/glucu_dom_sf"/>
</dbReference>
<feature type="domain" description="Mannosidase Ig/CBM-like" evidence="1">
    <location>
        <begin position="157"/>
        <end position="238"/>
    </location>
</feature>
<reference evidence="3" key="1">
    <citation type="journal article" date="2023" name="Mol. Phylogenet. Evol.">
        <title>Genome-scale phylogeny and comparative genomics of the fungal order Sordariales.</title>
        <authorList>
            <person name="Hensen N."/>
            <person name="Bonometti L."/>
            <person name="Westerberg I."/>
            <person name="Brannstrom I.O."/>
            <person name="Guillou S."/>
            <person name="Cros-Aarteil S."/>
            <person name="Calhoun S."/>
            <person name="Haridas S."/>
            <person name="Kuo A."/>
            <person name="Mondo S."/>
            <person name="Pangilinan J."/>
            <person name="Riley R."/>
            <person name="LaButti K."/>
            <person name="Andreopoulos B."/>
            <person name="Lipzen A."/>
            <person name="Chen C."/>
            <person name="Yan M."/>
            <person name="Daum C."/>
            <person name="Ng V."/>
            <person name="Clum A."/>
            <person name="Steindorff A."/>
            <person name="Ohm R.A."/>
            <person name="Martin F."/>
            <person name="Silar P."/>
            <person name="Natvig D.O."/>
            <person name="Lalanne C."/>
            <person name="Gautier V."/>
            <person name="Ament-Velasquez S.L."/>
            <person name="Kruys A."/>
            <person name="Hutchinson M.I."/>
            <person name="Powell A.J."/>
            <person name="Barry K."/>
            <person name="Miller A.N."/>
            <person name="Grigoriev I.V."/>
            <person name="Debuchy R."/>
            <person name="Gladieux P."/>
            <person name="Hiltunen Thoren M."/>
            <person name="Johannesson H."/>
        </authorList>
    </citation>
    <scope>NUCLEOTIDE SEQUENCE</scope>
    <source>
        <strain evidence="3">CBS 103.79</strain>
    </source>
</reference>
<dbReference type="SUPFAM" id="SSF51445">
    <property type="entry name" value="(Trans)glycosidases"/>
    <property type="match status" value="1"/>
</dbReference>
<dbReference type="GO" id="GO:0004553">
    <property type="term" value="F:hydrolase activity, hydrolyzing O-glycosyl compounds"/>
    <property type="evidence" value="ECO:0007669"/>
    <property type="project" value="InterPro"/>
</dbReference>
<name>A0AAN6MDS9_9PEZI</name>
<sequence>GGGGGGLGLGPGGGAGVGTPELGSLRKFLGEGELEDLWRQPGKKLFHLSRETSPFSDRAVYNQGLWKRWGAPTSLEDYLMKAQLMDYEATRAQFDAYTAMWSAERPATGAIYWMLNNAWPGLHWNLWDYYMRPAGSFFGAKTGLRVENVVFDYVRRAVWLVNRSLDKRGRRSVEVQVIAPDGKVVHRQTTHTTTAPNTSKNILSLGGAFGNAEGVVFIRLVLSGADGKVLSRNVYWVAKDPDVLDWENSTWYHTPVTKYADYTALNRLSPAHVEVDVVKSRHDEVAVTLENKSAVPAFFVSLNLVDGEGKDVQPLTWEDNYVTLWPKERMRLKAKAVGTGKWEPSHVQVVGKNVNRRSVRVVR</sequence>
<dbReference type="SUPFAM" id="SSF49303">
    <property type="entry name" value="beta-Galactosidase/glucuronidase domain"/>
    <property type="match status" value="2"/>
</dbReference>
<organism evidence="3 4">
    <name type="scientific">Staphylotrichum tortipilum</name>
    <dbReference type="NCBI Taxonomy" id="2831512"/>
    <lineage>
        <taxon>Eukaryota</taxon>
        <taxon>Fungi</taxon>
        <taxon>Dikarya</taxon>
        <taxon>Ascomycota</taxon>
        <taxon>Pezizomycotina</taxon>
        <taxon>Sordariomycetes</taxon>
        <taxon>Sordariomycetidae</taxon>
        <taxon>Sordariales</taxon>
        <taxon>Chaetomiaceae</taxon>
        <taxon>Staphylotrichum</taxon>
    </lineage>
</organism>
<reference evidence="3" key="2">
    <citation type="submission" date="2023-05" db="EMBL/GenBank/DDBJ databases">
        <authorList>
            <consortium name="Lawrence Berkeley National Laboratory"/>
            <person name="Steindorff A."/>
            <person name="Hensen N."/>
            <person name="Bonometti L."/>
            <person name="Westerberg I."/>
            <person name="Brannstrom I.O."/>
            <person name="Guillou S."/>
            <person name="Cros-Aarteil S."/>
            <person name="Calhoun S."/>
            <person name="Haridas S."/>
            <person name="Kuo A."/>
            <person name="Mondo S."/>
            <person name="Pangilinan J."/>
            <person name="Riley R."/>
            <person name="Labutti K."/>
            <person name="Andreopoulos B."/>
            <person name="Lipzen A."/>
            <person name="Chen C."/>
            <person name="Yanf M."/>
            <person name="Daum C."/>
            <person name="Ng V."/>
            <person name="Clum A."/>
            <person name="Ohm R."/>
            <person name="Martin F."/>
            <person name="Silar P."/>
            <person name="Natvig D."/>
            <person name="Lalanne C."/>
            <person name="Gautier V."/>
            <person name="Ament-Velasquez S.L."/>
            <person name="Kruys A."/>
            <person name="Hutchinson M.I."/>
            <person name="Powell A.J."/>
            <person name="Barry K."/>
            <person name="Miller A.N."/>
            <person name="Grigoriev I.V."/>
            <person name="Debuchy R."/>
            <person name="Gladieux P."/>
            <person name="Thoren M.H."/>
            <person name="Johannesson H."/>
        </authorList>
    </citation>
    <scope>NUCLEOTIDE SEQUENCE</scope>
    <source>
        <strain evidence="3">CBS 103.79</strain>
    </source>
</reference>
<dbReference type="AlphaFoldDB" id="A0AAN6MDS9"/>
<evidence type="ECO:0000259" key="1">
    <source>
        <dbReference type="Pfam" id="PF17786"/>
    </source>
</evidence>
<dbReference type="Gene3D" id="2.60.40.10">
    <property type="entry name" value="Immunoglobulins"/>
    <property type="match status" value="2"/>
</dbReference>
<gene>
    <name evidence="3" type="ORF">C8A05DRAFT_18528</name>
</gene>
<evidence type="ECO:0000313" key="3">
    <source>
        <dbReference type="EMBL" id="KAK3898975.1"/>
    </source>
</evidence>
<dbReference type="PANTHER" id="PTHR43536:SF1">
    <property type="entry name" value="MANNOSYLGLYCOPROTEIN ENDO-BETA-MANNOSIDASE"/>
    <property type="match status" value="1"/>
</dbReference>
<dbReference type="Pfam" id="PF18368">
    <property type="entry name" value="Ig_GlcNase"/>
    <property type="match status" value="1"/>
</dbReference>
<keyword evidence="4" id="KW-1185">Reference proteome</keyword>
<proteinExistence type="predicted"/>
<dbReference type="Proteomes" id="UP001303889">
    <property type="component" value="Unassembled WGS sequence"/>
</dbReference>
<dbReference type="InterPro" id="IPR017853">
    <property type="entry name" value="GH"/>
</dbReference>
<accession>A0AAN6MDS9</accession>